<organism evidence="4 5">
    <name type="scientific">Chloroflexus aurantiacus (strain ATCC 29366 / DSM 635 / J-10-fl)</name>
    <dbReference type="NCBI Taxonomy" id="324602"/>
    <lineage>
        <taxon>Bacteria</taxon>
        <taxon>Bacillati</taxon>
        <taxon>Chloroflexota</taxon>
        <taxon>Chloroflexia</taxon>
        <taxon>Chloroflexales</taxon>
        <taxon>Chloroflexineae</taxon>
        <taxon>Chloroflexaceae</taxon>
        <taxon>Chloroflexus</taxon>
    </lineage>
</organism>
<reference evidence="5" key="1">
    <citation type="journal article" date="2011" name="BMC Genomics">
        <title>Complete genome sequence of the filamentous anoxygenic phototrophic bacterium Chloroflexus aurantiacus.</title>
        <authorList>
            <person name="Tang K.H."/>
            <person name="Barry K."/>
            <person name="Chertkov O."/>
            <person name="Dalin E."/>
            <person name="Han C.S."/>
            <person name="Hauser L.J."/>
            <person name="Honchak B.M."/>
            <person name="Karbach L.E."/>
            <person name="Land M.L."/>
            <person name="Lapidus A."/>
            <person name="Larimer F.W."/>
            <person name="Mikhailova N."/>
            <person name="Pitluck S."/>
            <person name="Pierson B.K."/>
            <person name="Blankenship R.E."/>
        </authorList>
    </citation>
    <scope>NUCLEOTIDE SEQUENCE [LARGE SCALE GENOMIC DNA]</scope>
    <source>
        <strain evidence="5">ATCC 29366 / DSM 635 / J-10-fl</strain>
    </source>
</reference>
<proteinExistence type="inferred from homology"/>
<dbReference type="GO" id="GO:0016616">
    <property type="term" value="F:oxidoreductase activity, acting on the CH-OH group of donors, NAD or NADP as acceptor"/>
    <property type="evidence" value="ECO:0007669"/>
    <property type="project" value="UniProtKB-ARBA"/>
</dbReference>
<dbReference type="RefSeq" id="WP_012259604.1">
    <property type="nucleotide sequence ID" value="NC_010175.1"/>
</dbReference>
<accession>A9WBZ9</accession>
<dbReference type="CDD" id="cd05233">
    <property type="entry name" value="SDR_c"/>
    <property type="match status" value="1"/>
</dbReference>
<dbReference type="InterPro" id="IPR002347">
    <property type="entry name" value="SDR_fam"/>
</dbReference>
<dbReference type="PRINTS" id="PR00080">
    <property type="entry name" value="SDRFAMILY"/>
</dbReference>
<name>A9WBZ9_CHLAA</name>
<dbReference type="InterPro" id="IPR036291">
    <property type="entry name" value="NAD(P)-bd_dom_sf"/>
</dbReference>
<dbReference type="InParanoid" id="A9WBZ9"/>
<dbReference type="HOGENOM" id="CLU_010194_1_3_0"/>
<dbReference type="PRINTS" id="PR00081">
    <property type="entry name" value="GDHRDH"/>
</dbReference>
<dbReference type="PANTHER" id="PTHR42760">
    <property type="entry name" value="SHORT-CHAIN DEHYDROGENASES/REDUCTASES FAMILY MEMBER"/>
    <property type="match status" value="1"/>
</dbReference>
<keyword evidence="5" id="KW-1185">Reference proteome</keyword>
<protein>
    <submittedName>
        <fullName evidence="4">Short-chain dehydrogenase/reductase SDR</fullName>
    </submittedName>
</protein>
<evidence type="ECO:0000313" key="4">
    <source>
        <dbReference type="EMBL" id="ABY36951.1"/>
    </source>
</evidence>
<dbReference type="SUPFAM" id="SSF51735">
    <property type="entry name" value="NAD(P)-binding Rossmann-fold domains"/>
    <property type="match status" value="1"/>
</dbReference>
<dbReference type="eggNOG" id="COG1028">
    <property type="taxonomic scope" value="Bacteria"/>
</dbReference>
<dbReference type="AlphaFoldDB" id="A9WBZ9"/>
<dbReference type="EMBL" id="CP000909">
    <property type="protein sequence ID" value="ABY36951.1"/>
    <property type="molecule type" value="Genomic_DNA"/>
</dbReference>
<dbReference type="Gene3D" id="3.40.50.720">
    <property type="entry name" value="NAD(P)-binding Rossmann-like Domain"/>
    <property type="match status" value="1"/>
</dbReference>
<dbReference type="SMART" id="SM00822">
    <property type="entry name" value="PKS_KR"/>
    <property type="match status" value="1"/>
</dbReference>
<dbReference type="PATRIC" id="fig|324602.8.peg.4239"/>
<evidence type="ECO:0000256" key="1">
    <source>
        <dbReference type="ARBA" id="ARBA00006484"/>
    </source>
</evidence>
<gene>
    <name evidence="4" type="ordered locus">Caur_3773</name>
</gene>
<dbReference type="Pfam" id="PF13561">
    <property type="entry name" value="adh_short_C2"/>
    <property type="match status" value="1"/>
</dbReference>
<dbReference type="Proteomes" id="UP000002008">
    <property type="component" value="Chromosome"/>
</dbReference>
<evidence type="ECO:0000256" key="2">
    <source>
        <dbReference type="ARBA" id="ARBA00023002"/>
    </source>
</evidence>
<evidence type="ECO:0000259" key="3">
    <source>
        <dbReference type="SMART" id="SM00822"/>
    </source>
</evidence>
<dbReference type="FunFam" id="3.40.50.720:FF:000173">
    <property type="entry name" value="3-oxoacyl-[acyl-carrier protein] reductase"/>
    <property type="match status" value="1"/>
</dbReference>
<keyword evidence="2" id="KW-0560">Oxidoreductase</keyword>
<dbReference type="EnsemblBacteria" id="ABY36951">
    <property type="protein sequence ID" value="ABY36951"/>
    <property type="gene ID" value="Caur_3773"/>
</dbReference>
<evidence type="ECO:0000313" key="5">
    <source>
        <dbReference type="Proteomes" id="UP000002008"/>
    </source>
</evidence>
<comment type="similarity">
    <text evidence="1">Belongs to the short-chain dehydrogenases/reductases (SDR) family.</text>
</comment>
<dbReference type="InterPro" id="IPR057326">
    <property type="entry name" value="KR_dom"/>
</dbReference>
<dbReference type="PANTHER" id="PTHR42760:SF133">
    <property type="entry name" value="3-OXOACYL-[ACYL-CARRIER-PROTEIN] REDUCTASE"/>
    <property type="match status" value="1"/>
</dbReference>
<dbReference type="STRING" id="324602.Caur_3773"/>
<feature type="domain" description="Ketoreductase" evidence="3">
    <location>
        <begin position="10"/>
        <end position="180"/>
    </location>
</feature>
<dbReference type="KEGG" id="cau:Caur_3773"/>
<sequence>MRRRAVTEREVVLITGSSRGIGRFLVEHFLARGALVEGCARNPVDWELPGYTHHQVDVANEGQVKAMISSIQRRHGRLDIAINNAGIAAMNHALLTPSETAGRILNINVLGSFLVCREAAKLMRRRNYGRIVNFSTIAVPLRLEGEALYAASKSAVETMTRILAREFAPFGITVNAIGPTPIETDLIRGVPQEKLQHIIDALAIRRFGTFRDVAHVIDFFVNPASDYVTGQVLYLGGGG</sequence>